<dbReference type="SUPFAM" id="SSF47226">
    <property type="entry name" value="Histidine-containing phosphotransfer domain, HPT domain"/>
    <property type="match status" value="1"/>
</dbReference>
<evidence type="ECO:0000256" key="6">
    <source>
        <dbReference type="ARBA" id="ARBA00022741"/>
    </source>
</evidence>
<dbReference type="Pfam" id="PF02518">
    <property type="entry name" value="HATPase_c"/>
    <property type="match status" value="1"/>
</dbReference>
<dbReference type="InterPro" id="IPR011006">
    <property type="entry name" value="CheY-like_superfamily"/>
</dbReference>
<keyword evidence="10" id="KW-0472">Membrane</keyword>
<dbReference type="SUPFAM" id="SSF55785">
    <property type="entry name" value="PYP-like sensor domain (PAS domain)"/>
    <property type="match status" value="1"/>
</dbReference>
<dbReference type="PROSITE" id="PS50109">
    <property type="entry name" value="HIS_KIN"/>
    <property type="match status" value="1"/>
</dbReference>
<dbReference type="InterPro" id="IPR036890">
    <property type="entry name" value="HATPase_C_sf"/>
</dbReference>
<gene>
    <name evidence="14" type="primary">kvgS</name>
</gene>
<comment type="catalytic activity">
    <reaction evidence="1">
        <text>ATP + protein L-histidine = ADP + protein N-phospho-L-histidine.</text>
        <dbReference type="EC" id="2.7.13.3"/>
    </reaction>
</comment>
<dbReference type="InterPro" id="IPR005467">
    <property type="entry name" value="His_kinase_dom"/>
</dbReference>
<dbReference type="PANTHER" id="PTHR43047:SF72">
    <property type="entry name" value="OSMOSENSING HISTIDINE PROTEIN KINASE SLN1"/>
    <property type="match status" value="1"/>
</dbReference>
<keyword evidence="6" id="KW-0547">Nucleotide-binding</keyword>
<dbReference type="InterPro" id="IPR036097">
    <property type="entry name" value="HisK_dim/P_sf"/>
</dbReference>
<evidence type="ECO:0000256" key="5">
    <source>
        <dbReference type="ARBA" id="ARBA00022729"/>
    </source>
</evidence>
<dbReference type="SUPFAM" id="SSF53850">
    <property type="entry name" value="Periplasmic binding protein-like II"/>
    <property type="match status" value="2"/>
</dbReference>
<keyword evidence="7" id="KW-0418">Kinase</keyword>
<evidence type="ECO:0000256" key="9">
    <source>
        <dbReference type="PROSITE-ProRule" id="PRU00169"/>
    </source>
</evidence>
<keyword evidence="10" id="KW-1133">Transmembrane helix</keyword>
<dbReference type="SUPFAM" id="SSF52172">
    <property type="entry name" value="CheY-like"/>
    <property type="match status" value="1"/>
</dbReference>
<dbReference type="Pfam" id="PF00512">
    <property type="entry name" value="HisKA"/>
    <property type="match status" value="1"/>
</dbReference>
<dbReference type="CDD" id="cd17546">
    <property type="entry name" value="REC_hyHK_CKI1_RcsC-like"/>
    <property type="match status" value="1"/>
</dbReference>
<protein>
    <recommendedName>
        <fullName evidence="2">histidine kinase</fullName>
        <ecNumber evidence="2">2.7.13.3</ecNumber>
    </recommendedName>
</protein>
<evidence type="ECO:0000256" key="7">
    <source>
        <dbReference type="ARBA" id="ARBA00022777"/>
    </source>
</evidence>
<dbReference type="InterPro" id="IPR049870">
    <property type="entry name" value="BvgS-like_periplasmic1"/>
</dbReference>
<dbReference type="FunFam" id="3.30.565.10:FF:000010">
    <property type="entry name" value="Sensor histidine kinase RcsC"/>
    <property type="match status" value="1"/>
</dbReference>
<evidence type="ECO:0000256" key="3">
    <source>
        <dbReference type="ARBA" id="ARBA00022553"/>
    </source>
</evidence>
<evidence type="ECO:0000256" key="11">
    <source>
        <dbReference type="SAM" id="SignalP"/>
    </source>
</evidence>
<dbReference type="SMART" id="SM00387">
    <property type="entry name" value="HATPase_c"/>
    <property type="match status" value="1"/>
</dbReference>
<dbReference type="Gene3D" id="3.40.50.2300">
    <property type="match status" value="1"/>
</dbReference>
<dbReference type="Gene3D" id="3.40.190.10">
    <property type="entry name" value="Periplasmic binding protein-like II"/>
    <property type="match status" value="4"/>
</dbReference>
<dbReference type="InterPro" id="IPR003594">
    <property type="entry name" value="HATPase_dom"/>
</dbReference>
<dbReference type="CDD" id="cd00082">
    <property type="entry name" value="HisKA"/>
    <property type="match status" value="1"/>
</dbReference>
<dbReference type="InterPro" id="IPR001789">
    <property type="entry name" value="Sig_transdc_resp-reg_receiver"/>
</dbReference>
<sequence>MISRMIIVLAMILLTGQTVAATTEPITLTLSSKKRNFISKLPLSQEDLAWLADKRTMTIAVYGEENPPIAMNSNNGCYRGINADYLQLLKDALHVNLVLHYYDDEPQALSALNNEEADLVLTSNNTSHQATTPFIISQLLFQAYPTLVTLNSNGMMPFYQLDKTVNVAVSQHYPSDTFIKSIFRHANIVSYSSNYQALASVAKSENDYFIGDNIASNFLIARDFYQKLDIVKYWRSPLTGSYFIARENQSRLVAIINKFISALDASTHIRISHTWVDDGNLTFLTKPLSLTPKEKRWIEKNPVLRTLVNPYYAPFTVLDENREIRGLVGDILNLVQLQTGLHFQPVIAKSNSDMAEIMRKGDWDMVPTVTYSPEREDEMAFTQPFFSTPYVVVSRTENKQKDIFQAGSTVAIPAYYSLRDKLIQKYPDVHWIIVENTSTALSSLNLGKVDSVVTTQLAARYIIDHYYPETMSYQRIPNQPSAQIAFAVPRDKPELQSILNKALAEIPPKETLSLAGKWIKMPEVKIDTWDLYSRPFYILTVSAVLLILSSLLWGGYLLRAIRREKASQAALEYQLSLRQTLSNSIPVPVYITTPEGEIESYNRAFNAFFTPQQREAIHYSLFDRRSPLVHIFPVIQQEMQQGLAPETVASHQFTLNNGAEDRTILHWMTLCPLPVPLPPVLICGWQDITESRKLMEALQVEKDKAIEASRAKSRFLARMSHEIRTPVSAIMGFLELLATGPQSEREAQESLQLAYATAQSLIGLIGDVLDMEKIESGNFELTPEWVDIEALTQATMANFAGLARQKNLQLTVSYQLNAGGILFLDPQAIKQVLANFLSNAIKFTVSGGVEIKVETQPRENDAAQLMLSVKDSGVGISEEEQQLLFKPFSQASCGKKQMGSGLGLTICKELMDRMHGTISVASHPGTGTTMSIYVQTQVSDRAPADLNNQEMALPVSSGLRVIIADDNPTNRLLLRRQLDILGYYVDDVEDGEQAFSLIKRRQYDLLITDLNMPGMDGLTLAQQVRKINPALVIWGLTANAQPDEKARCLASGMDLCLIKPVNLPQLAAAFNSITQRLENPTQTEISSSLNTQLDTTVCNELIDMQALRANALDDTAFMLELINQAYHENVKDLAALKKAMFIHDRDIAYIIYIELMVLAQLIGATSLHVLADKLENALASEQPLSLFGEDMQLLEQQLIALGKAMDNFLKREGLTSRE</sequence>
<evidence type="ECO:0000256" key="4">
    <source>
        <dbReference type="ARBA" id="ARBA00022679"/>
    </source>
</evidence>
<dbReference type="GO" id="GO:0000155">
    <property type="term" value="F:phosphorelay sensor kinase activity"/>
    <property type="evidence" value="ECO:0007669"/>
    <property type="project" value="InterPro"/>
</dbReference>
<feature type="chain" id="PRO_5004331893" description="histidine kinase" evidence="11">
    <location>
        <begin position="21"/>
        <end position="1218"/>
    </location>
</feature>
<dbReference type="PRINTS" id="PR00344">
    <property type="entry name" value="BCTRLSENSOR"/>
</dbReference>
<organism evidence="14">
    <name type="scientific">Klebsiella pneumoniae</name>
    <dbReference type="NCBI Taxonomy" id="573"/>
    <lineage>
        <taxon>Bacteria</taxon>
        <taxon>Pseudomonadati</taxon>
        <taxon>Pseudomonadota</taxon>
        <taxon>Gammaproteobacteria</taxon>
        <taxon>Enterobacterales</taxon>
        <taxon>Enterobacteriaceae</taxon>
        <taxon>Klebsiella/Raoultella group</taxon>
        <taxon>Klebsiella</taxon>
        <taxon>Klebsiella pneumoniae complex</taxon>
    </lineage>
</organism>
<keyword evidence="3 9" id="KW-0597">Phosphoprotein</keyword>
<dbReference type="CDD" id="cd13707">
    <property type="entry name" value="PBP2_BvgS_D2"/>
    <property type="match status" value="1"/>
</dbReference>
<dbReference type="InterPro" id="IPR035965">
    <property type="entry name" value="PAS-like_dom_sf"/>
</dbReference>
<feature type="signal peptide" evidence="11">
    <location>
        <begin position="1"/>
        <end position="20"/>
    </location>
</feature>
<dbReference type="InterPro" id="IPR001638">
    <property type="entry name" value="Solute-binding_3/MltF_N"/>
</dbReference>
<dbReference type="GO" id="GO:0005524">
    <property type="term" value="F:ATP binding"/>
    <property type="evidence" value="ECO:0007669"/>
    <property type="project" value="UniProtKB-KW"/>
</dbReference>
<evidence type="ECO:0000256" key="8">
    <source>
        <dbReference type="ARBA" id="ARBA00023012"/>
    </source>
</evidence>
<feature type="transmembrane region" description="Helical" evidence="10">
    <location>
        <begin position="536"/>
        <end position="558"/>
    </location>
</feature>
<dbReference type="PANTHER" id="PTHR43047">
    <property type="entry name" value="TWO-COMPONENT HISTIDINE PROTEIN KINASE"/>
    <property type="match status" value="1"/>
</dbReference>
<dbReference type="PROSITE" id="PS50110">
    <property type="entry name" value="RESPONSE_REGULATORY"/>
    <property type="match status" value="1"/>
</dbReference>
<dbReference type="InterPro" id="IPR003661">
    <property type="entry name" value="HisK_dim/P_dom"/>
</dbReference>
<dbReference type="SMART" id="SM00448">
    <property type="entry name" value="REC"/>
    <property type="match status" value="1"/>
</dbReference>
<accession>Q9RLW4</accession>
<evidence type="ECO:0000259" key="13">
    <source>
        <dbReference type="PROSITE" id="PS50110"/>
    </source>
</evidence>
<feature type="domain" description="Histidine kinase" evidence="12">
    <location>
        <begin position="718"/>
        <end position="938"/>
    </location>
</feature>
<dbReference type="GO" id="GO:0005886">
    <property type="term" value="C:plasma membrane"/>
    <property type="evidence" value="ECO:0007669"/>
    <property type="project" value="UniProtKB-SubCell"/>
</dbReference>
<dbReference type="Gene3D" id="3.30.565.10">
    <property type="entry name" value="Histidine kinase-like ATPase, C-terminal domain"/>
    <property type="match status" value="1"/>
</dbReference>
<keyword evidence="4" id="KW-0808">Transferase</keyword>
<dbReference type="SMART" id="SM00062">
    <property type="entry name" value="PBPb"/>
    <property type="match status" value="2"/>
</dbReference>
<keyword evidence="5 11" id="KW-0732">Signal</keyword>
<dbReference type="InterPro" id="IPR036641">
    <property type="entry name" value="HPT_dom_sf"/>
</dbReference>
<dbReference type="EC" id="2.7.13.3" evidence="2"/>
<feature type="modified residue" description="4-aspartylphosphate" evidence="9">
    <location>
        <position position="1009"/>
    </location>
</feature>
<evidence type="ECO:0000256" key="1">
    <source>
        <dbReference type="ARBA" id="ARBA00000085"/>
    </source>
</evidence>
<evidence type="ECO:0000256" key="10">
    <source>
        <dbReference type="SAM" id="Phobius"/>
    </source>
</evidence>
<dbReference type="Gene3D" id="3.30.450.20">
    <property type="entry name" value="PAS domain"/>
    <property type="match status" value="1"/>
</dbReference>
<keyword evidence="8" id="KW-0902">Two-component regulatory system</keyword>
<feature type="domain" description="Response regulatory" evidence="13">
    <location>
        <begin position="960"/>
        <end position="1074"/>
    </location>
</feature>
<dbReference type="CDD" id="cd13705">
    <property type="entry name" value="PBP2_BvgS_D1"/>
    <property type="match status" value="1"/>
</dbReference>
<dbReference type="Pfam" id="PF00497">
    <property type="entry name" value="SBP_bac_3"/>
    <property type="match status" value="2"/>
</dbReference>
<proteinExistence type="predicted"/>
<dbReference type="AlphaFoldDB" id="Q9RLW4"/>
<evidence type="ECO:0000256" key="2">
    <source>
        <dbReference type="ARBA" id="ARBA00012438"/>
    </source>
</evidence>
<dbReference type="GO" id="GO:0009927">
    <property type="term" value="F:histidine phosphotransfer kinase activity"/>
    <property type="evidence" value="ECO:0007669"/>
    <property type="project" value="TreeGrafter"/>
</dbReference>
<name>Q9RLW4_KLEPN</name>
<dbReference type="SUPFAM" id="SSF55874">
    <property type="entry name" value="ATPase domain of HSP90 chaperone/DNA topoisomerase II/histidine kinase"/>
    <property type="match status" value="1"/>
</dbReference>
<reference evidence="14" key="1">
    <citation type="journal article" date="2003" name="FEMS Microbiol. Lett.">
        <title>Identification and characterization of KvgAS, a two-component system in Klebsiella pneumoniae CG43.</title>
        <authorList>
            <person name="Lai Y.C."/>
            <person name="Lin G.T."/>
            <person name="Yang S.L."/>
            <person name="Chang H.Y."/>
            <person name="Peng H.L."/>
        </authorList>
    </citation>
    <scope>NUCLEOTIDE SEQUENCE</scope>
</reference>
<evidence type="ECO:0000313" key="14">
    <source>
        <dbReference type="EMBL" id="CAB61240.1"/>
    </source>
</evidence>
<dbReference type="InterPro" id="IPR004358">
    <property type="entry name" value="Sig_transdc_His_kin-like_C"/>
</dbReference>
<dbReference type="InterPro" id="IPR049871">
    <property type="entry name" value="BvgS-like_periplasmic2"/>
</dbReference>
<dbReference type="Gene3D" id="1.10.287.130">
    <property type="match status" value="1"/>
</dbReference>
<dbReference type="SUPFAM" id="SSF47384">
    <property type="entry name" value="Homodimeric domain of signal transducing histidine kinase"/>
    <property type="match status" value="1"/>
</dbReference>
<dbReference type="Pfam" id="PF00072">
    <property type="entry name" value="Response_reg"/>
    <property type="match status" value="1"/>
</dbReference>
<evidence type="ECO:0000259" key="12">
    <source>
        <dbReference type="PROSITE" id="PS50109"/>
    </source>
</evidence>
<dbReference type="SMART" id="SM00388">
    <property type="entry name" value="HisKA"/>
    <property type="match status" value="1"/>
</dbReference>
<dbReference type="EMBL" id="AJ250891">
    <property type="protein sequence ID" value="CAB61240.1"/>
    <property type="molecule type" value="Genomic_DNA"/>
</dbReference>
<keyword evidence="10" id="KW-0812">Transmembrane</keyword>
<dbReference type="CDD" id="cd16922">
    <property type="entry name" value="HATPase_EvgS-ArcB-TorS-like"/>
    <property type="match status" value="1"/>
</dbReference>
<feature type="transmembrane region" description="Helical" evidence="10">
    <location>
        <begin position="1147"/>
        <end position="1171"/>
    </location>
</feature>